<dbReference type="EMBL" id="FRBM01000001">
    <property type="protein sequence ID" value="SHK89398.1"/>
    <property type="molecule type" value="Genomic_DNA"/>
</dbReference>
<dbReference type="PIRSF" id="PIRSF016636">
    <property type="entry name" value="AlgI_DltB"/>
    <property type="match status" value="1"/>
</dbReference>
<protein>
    <submittedName>
        <fullName evidence="12">D-alanyl-lipoteichoic acid acyltransferase DltB, MBOAT superfamily</fullName>
    </submittedName>
</protein>
<evidence type="ECO:0000256" key="3">
    <source>
        <dbReference type="ARBA" id="ARBA00022475"/>
    </source>
</evidence>
<evidence type="ECO:0000256" key="7">
    <source>
        <dbReference type="ARBA" id="ARBA00023136"/>
    </source>
</evidence>
<evidence type="ECO:0000313" key="14">
    <source>
        <dbReference type="Proteomes" id="UP000184069"/>
    </source>
</evidence>
<evidence type="ECO:0000313" key="11">
    <source>
        <dbReference type="EMBL" id="OCA80142.1"/>
    </source>
</evidence>
<proteinExistence type="inferred from homology"/>
<evidence type="ECO:0000256" key="1">
    <source>
        <dbReference type="ARBA" id="ARBA00004651"/>
    </source>
</evidence>
<dbReference type="AlphaFoldDB" id="A0A1M6W6X5"/>
<dbReference type="InterPro" id="IPR004299">
    <property type="entry name" value="MBOAT_fam"/>
</dbReference>
<comment type="similarity">
    <text evidence="2 9">Belongs to the membrane-bound acyltransferase family.</text>
</comment>
<evidence type="ECO:0000256" key="9">
    <source>
        <dbReference type="PIRNR" id="PIRNR016636"/>
    </source>
</evidence>
<keyword evidence="8 9" id="KW-0012">Acyltransferase</keyword>
<comment type="subcellular location">
    <subcellularLocation>
        <location evidence="1">Cell membrane</location>
        <topology evidence="1">Multi-pass membrane protein</topology>
    </subcellularLocation>
</comment>
<dbReference type="RefSeq" id="WP_066691586.1">
    <property type="nucleotide sequence ID" value="NZ_FRBM01000001.1"/>
</dbReference>
<accession>A0A1M6W6X5</accession>
<dbReference type="EMBL" id="MAYF01000024">
    <property type="protein sequence ID" value="OCA80142.1"/>
    <property type="molecule type" value="Genomic_DNA"/>
</dbReference>
<evidence type="ECO:0000256" key="2">
    <source>
        <dbReference type="ARBA" id="ARBA00010323"/>
    </source>
</evidence>
<feature type="transmembrane region" description="Helical" evidence="10">
    <location>
        <begin position="310"/>
        <end position="327"/>
    </location>
</feature>
<feature type="transmembrane region" description="Helical" evidence="10">
    <location>
        <begin position="409"/>
        <end position="429"/>
    </location>
</feature>
<organism evidence="12 14">
    <name type="scientific">Chryseobacterium contaminans</name>
    <dbReference type="NCBI Taxonomy" id="1423959"/>
    <lineage>
        <taxon>Bacteria</taxon>
        <taxon>Pseudomonadati</taxon>
        <taxon>Bacteroidota</taxon>
        <taxon>Flavobacteriia</taxon>
        <taxon>Flavobacteriales</taxon>
        <taxon>Weeksellaceae</taxon>
        <taxon>Chryseobacterium group</taxon>
        <taxon>Chryseobacterium</taxon>
    </lineage>
</organism>
<gene>
    <name evidence="11" type="ORF">BBH99_04660</name>
    <name evidence="12" type="ORF">SAMN05444407_101513</name>
</gene>
<dbReference type="InterPro" id="IPR051085">
    <property type="entry name" value="MB_O-acyltransferase"/>
</dbReference>
<reference evidence="12 14" key="2">
    <citation type="submission" date="2016-11" db="EMBL/GenBank/DDBJ databases">
        <authorList>
            <person name="Jaros S."/>
            <person name="Januszkiewicz K."/>
            <person name="Wedrychowicz H."/>
        </authorList>
    </citation>
    <scope>NUCLEOTIDE SEQUENCE [LARGE SCALE GENOMIC DNA]</scope>
    <source>
        <strain evidence="12 14">DSM 27621</strain>
    </source>
</reference>
<keyword evidence="6 10" id="KW-1133">Transmembrane helix</keyword>
<dbReference type="OrthoDB" id="9805788at2"/>
<keyword evidence="4 9" id="KW-0808">Transferase</keyword>
<feature type="transmembrane region" description="Helical" evidence="10">
    <location>
        <begin position="450"/>
        <end position="469"/>
    </location>
</feature>
<feature type="transmembrane region" description="Helical" evidence="10">
    <location>
        <begin position="77"/>
        <end position="96"/>
    </location>
</feature>
<dbReference type="GO" id="GO:0016746">
    <property type="term" value="F:acyltransferase activity"/>
    <property type="evidence" value="ECO:0007669"/>
    <property type="project" value="UniProtKB-KW"/>
</dbReference>
<name>A0A1M6W6X5_9FLAO</name>
<dbReference type="InterPro" id="IPR028362">
    <property type="entry name" value="AlgI"/>
</dbReference>
<feature type="transmembrane region" description="Helical" evidence="10">
    <location>
        <begin position="117"/>
        <end position="135"/>
    </location>
</feature>
<dbReference type="PANTHER" id="PTHR13285:SF23">
    <property type="entry name" value="TEICHOIC ACID D-ALANYLTRANSFERASE"/>
    <property type="match status" value="1"/>
</dbReference>
<evidence type="ECO:0000313" key="13">
    <source>
        <dbReference type="Proteomes" id="UP000093508"/>
    </source>
</evidence>
<dbReference type="PIRSF" id="PIRSF500217">
    <property type="entry name" value="AlgI"/>
    <property type="match status" value="1"/>
</dbReference>
<keyword evidence="13" id="KW-1185">Reference proteome</keyword>
<feature type="transmembrane region" description="Helical" evidence="10">
    <location>
        <begin position="155"/>
        <end position="174"/>
    </location>
</feature>
<evidence type="ECO:0000256" key="8">
    <source>
        <dbReference type="ARBA" id="ARBA00023315"/>
    </source>
</evidence>
<feature type="transmembrane region" description="Helical" evidence="10">
    <location>
        <begin position="333"/>
        <end position="351"/>
    </location>
</feature>
<dbReference type="GO" id="GO:0005886">
    <property type="term" value="C:plasma membrane"/>
    <property type="evidence" value="ECO:0007669"/>
    <property type="project" value="UniProtKB-SubCell"/>
</dbReference>
<feature type="transmembrane region" description="Helical" evidence="10">
    <location>
        <begin position="44"/>
        <end position="62"/>
    </location>
</feature>
<dbReference type="InterPro" id="IPR024194">
    <property type="entry name" value="Ac/AlaTfrase_AlgI/DltB"/>
</dbReference>
<keyword evidence="3 9" id="KW-1003">Cell membrane</keyword>
<evidence type="ECO:0000256" key="4">
    <source>
        <dbReference type="ARBA" id="ARBA00022679"/>
    </source>
</evidence>
<dbReference type="GO" id="GO:0042121">
    <property type="term" value="P:alginic acid biosynthetic process"/>
    <property type="evidence" value="ECO:0007669"/>
    <property type="project" value="InterPro"/>
</dbReference>
<sequence>MLLNSYSFIFFFIALYFIYYLCGKTSKIQNIILLIGSYVFYSSWSWEFLSLLIVTTGVTYFVGNKIKSAEKEKAKVLWLRSGVFMVLVQLLYFKYFNFFIENFNDFLNLFGVKDQLGLLKIIFPIGISFYSFRMISYLLDIRNNKLKEIPSLLDYAVFIAFFPCIIAGPIDRATPFLKNLKIKREFSSPQFTDGLKQILWGLFKKLVVADNIAGITSQLFDSYHTLNGSALLAGAVLYFIQLYSDFSGYTDMAIGISKLLGIKIQPNFNYPLFAQNVADYWRRWHISLTSWLTEYVFTPLSIHFRDYDKYGLIMAIIINFLVVGFWHGAEWHYIVHGLVSGIMFIPLILSGKMNKKIKTSNNFIPTKEEMKNIPVTFILFTLLMVLFFSKDMEMATKYYQGIFSLSFFQLPNFPIQKEIIAVSLFMILLEWGNRDKEYAIKEILVEKNIVLRWGFYYVLVFLVFLFYIAPKGFIYAMF</sequence>
<reference evidence="11 13" key="1">
    <citation type="submission" date="2016-07" db="EMBL/GenBank/DDBJ databases">
        <authorList>
            <person name="Jeong J.-J."/>
            <person name="Kim D.W."/>
            <person name="Sang M.K."/>
            <person name="Choi I.-G."/>
            <person name="Kim K.D."/>
        </authorList>
    </citation>
    <scope>NUCLEOTIDE SEQUENCE [LARGE SCALE GENOMIC DNA]</scope>
    <source>
        <strain evidence="11 13">C-26</strain>
    </source>
</reference>
<feature type="transmembrane region" description="Helical" evidence="10">
    <location>
        <begin position="6"/>
        <end position="23"/>
    </location>
</feature>
<evidence type="ECO:0000313" key="12">
    <source>
        <dbReference type="EMBL" id="SHK89398.1"/>
    </source>
</evidence>
<evidence type="ECO:0000256" key="5">
    <source>
        <dbReference type="ARBA" id="ARBA00022692"/>
    </source>
</evidence>
<dbReference type="Proteomes" id="UP000184069">
    <property type="component" value="Unassembled WGS sequence"/>
</dbReference>
<dbReference type="Proteomes" id="UP000093508">
    <property type="component" value="Unassembled WGS sequence"/>
</dbReference>
<dbReference type="PANTHER" id="PTHR13285">
    <property type="entry name" value="ACYLTRANSFERASE"/>
    <property type="match status" value="1"/>
</dbReference>
<dbReference type="Pfam" id="PF03062">
    <property type="entry name" value="MBOAT"/>
    <property type="match status" value="1"/>
</dbReference>
<keyword evidence="7 9" id="KW-0472">Membrane</keyword>
<keyword evidence="5 10" id="KW-0812">Transmembrane</keyword>
<dbReference type="STRING" id="1423959.SAMN05444407_101513"/>
<evidence type="ECO:0000256" key="10">
    <source>
        <dbReference type="SAM" id="Phobius"/>
    </source>
</evidence>
<evidence type="ECO:0000256" key="6">
    <source>
        <dbReference type="ARBA" id="ARBA00022989"/>
    </source>
</evidence>
<feature type="transmembrane region" description="Helical" evidence="10">
    <location>
        <begin position="372"/>
        <end position="389"/>
    </location>
</feature>